<evidence type="ECO:0000313" key="1">
    <source>
        <dbReference type="EMBL" id="KKL87338.1"/>
    </source>
</evidence>
<dbReference type="AlphaFoldDB" id="A0A0F9FM62"/>
<name>A0A0F9FM62_9ZZZZ</name>
<comment type="caution">
    <text evidence="1">The sequence shown here is derived from an EMBL/GenBank/DDBJ whole genome shotgun (WGS) entry which is preliminary data.</text>
</comment>
<proteinExistence type="predicted"/>
<sequence length="97" mass="10622">MTRQEVTQYQVSGIGVVEGADLDFKQPLEAPCRDCGGMVDLTSIITVNTVAHDGTETTQEMTEADARALIAQVEIAPPPVLCDQHQWVENEVKLPRD</sequence>
<gene>
    <name evidence="1" type="ORF">LCGC14_1935750</name>
</gene>
<protein>
    <submittedName>
        <fullName evidence="1">Uncharacterized protein</fullName>
    </submittedName>
</protein>
<organism evidence="1">
    <name type="scientific">marine sediment metagenome</name>
    <dbReference type="NCBI Taxonomy" id="412755"/>
    <lineage>
        <taxon>unclassified sequences</taxon>
        <taxon>metagenomes</taxon>
        <taxon>ecological metagenomes</taxon>
    </lineage>
</organism>
<accession>A0A0F9FM62</accession>
<dbReference type="EMBL" id="LAZR01020861">
    <property type="protein sequence ID" value="KKL87338.1"/>
    <property type="molecule type" value="Genomic_DNA"/>
</dbReference>
<reference evidence="1" key="1">
    <citation type="journal article" date="2015" name="Nature">
        <title>Complex archaea that bridge the gap between prokaryotes and eukaryotes.</title>
        <authorList>
            <person name="Spang A."/>
            <person name="Saw J.H."/>
            <person name="Jorgensen S.L."/>
            <person name="Zaremba-Niedzwiedzka K."/>
            <person name="Martijn J."/>
            <person name="Lind A.E."/>
            <person name="van Eijk R."/>
            <person name="Schleper C."/>
            <person name="Guy L."/>
            <person name="Ettema T.J."/>
        </authorList>
    </citation>
    <scope>NUCLEOTIDE SEQUENCE</scope>
</reference>